<dbReference type="RefSeq" id="WP_344448036.1">
    <property type="nucleotide sequence ID" value="NZ_BAAATZ010000001.1"/>
</dbReference>
<evidence type="ECO:0000313" key="2">
    <source>
        <dbReference type="Proteomes" id="UP001501842"/>
    </source>
</evidence>
<proteinExistence type="predicted"/>
<keyword evidence="2" id="KW-1185">Reference proteome</keyword>
<dbReference type="CDD" id="cd07821">
    <property type="entry name" value="PYR_PYL_RCAR_like"/>
    <property type="match status" value="1"/>
</dbReference>
<gene>
    <name evidence="1" type="ORF">GCM10010439_01130</name>
</gene>
<name>A0ABN3TT57_9ACTN</name>
<comment type="caution">
    <text evidence="1">The sequence shown here is derived from an EMBL/GenBank/DDBJ whole genome shotgun (WGS) entry which is preliminary data.</text>
</comment>
<dbReference type="InterPro" id="IPR023393">
    <property type="entry name" value="START-like_dom_sf"/>
</dbReference>
<dbReference type="EMBL" id="BAAATZ010000001">
    <property type="protein sequence ID" value="GAA2718344.1"/>
    <property type="molecule type" value="Genomic_DNA"/>
</dbReference>
<dbReference type="Proteomes" id="UP001501842">
    <property type="component" value="Unassembled WGS sequence"/>
</dbReference>
<dbReference type="Gene3D" id="3.30.530.20">
    <property type="match status" value="1"/>
</dbReference>
<sequence>MTRTAVATAVTSAPPEQVFRHLAMAEAWPVWMRIPTRSRRALSGAPDPDGVGAVRAIFPMRERVVAYEPSSHYAYEMVSLTPFKDYRADVRLSPTPEGGTLIEWSARAGARIPGTGGIVGFGLRFVTRQLSRSLAAHASGCGGKCPVR</sequence>
<protein>
    <submittedName>
        <fullName evidence="1">SRPBCC family protein</fullName>
    </submittedName>
</protein>
<dbReference type="InterPro" id="IPR019587">
    <property type="entry name" value="Polyketide_cyclase/dehydratase"/>
</dbReference>
<reference evidence="1 2" key="1">
    <citation type="journal article" date="2019" name="Int. J. Syst. Evol. Microbiol.">
        <title>The Global Catalogue of Microorganisms (GCM) 10K type strain sequencing project: providing services to taxonomists for standard genome sequencing and annotation.</title>
        <authorList>
            <consortium name="The Broad Institute Genomics Platform"/>
            <consortium name="The Broad Institute Genome Sequencing Center for Infectious Disease"/>
            <person name="Wu L."/>
            <person name="Ma J."/>
        </authorList>
    </citation>
    <scope>NUCLEOTIDE SEQUENCE [LARGE SCALE GENOMIC DNA]</scope>
    <source>
        <strain evidence="1 2">JCM 8201</strain>
    </source>
</reference>
<accession>A0ABN3TT57</accession>
<dbReference type="Pfam" id="PF10604">
    <property type="entry name" value="Polyketide_cyc2"/>
    <property type="match status" value="1"/>
</dbReference>
<dbReference type="SUPFAM" id="SSF55961">
    <property type="entry name" value="Bet v1-like"/>
    <property type="match status" value="1"/>
</dbReference>
<organism evidence="1 2">
    <name type="scientific">Actinocorallia aurantiaca</name>
    <dbReference type="NCBI Taxonomy" id="46204"/>
    <lineage>
        <taxon>Bacteria</taxon>
        <taxon>Bacillati</taxon>
        <taxon>Actinomycetota</taxon>
        <taxon>Actinomycetes</taxon>
        <taxon>Streptosporangiales</taxon>
        <taxon>Thermomonosporaceae</taxon>
        <taxon>Actinocorallia</taxon>
    </lineage>
</organism>
<evidence type="ECO:0000313" key="1">
    <source>
        <dbReference type="EMBL" id="GAA2718344.1"/>
    </source>
</evidence>